<evidence type="ECO:0000313" key="7">
    <source>
        <dbReference type="Proteomes" id="UP000243579"/>
    </source>
</evidence>
<dbReference type="OrthoDB" id="17458at2759"/>
<dbReference type="InterPro" id="IPR050662">
    <property type="entry name" value="Sec-metab_biosynth-thioest"/>
</dbReference>
<proteinExistence type="inferred from homology"/>
<dbReference type="PANTHER" id="PTHR23131">
    <property type="entry name" value="ENDORIBONUCLEASE LACTB2"/>
    <property type="match status" value="1"/>
</dbReference>
<evidence type="ECO:0000256" key="1">
    <source>
        <dbReference type="ARBA" id="ARBA00006759"/>
    </source>
</evidence>
<dbReference type="Proteomes" id="UP000243579">
    <property type="component" value="Unassembled WGS sequence"/>
</dbReference>
<keyword evidence="4" id="KW-0862">Zinc</keyword>
<sequence>MMAEVARYVPVAGGLLVLAALLQQYERLAALAANSSACVKLRARATSWLVAISGTSESLTRLPIVEKVAPNVIRVLGLNPGRMTLQGTNTYLVGTGRSRILVDTGDGSNAYLATLLAVLAAEDIESISDIVLTHGHFDHIGGVWQLQERFPRARVWKMLTYTPTPPCECSAHVSNTYASRKLHIRDLSELISQGQALTTDGASLRPLYTPGHTNDHVCFVLNGTAIFTGDCVLGEGTCTFQSLTEYMMSLRVLQAQAPTRLYPGHGPVIENAADTIAMYLAHRQKREDEILAVLNAQGRANVTTIVAAMYPSLPWMLSIAAARNVRMHLRKLVDEKAVVETSPEWSWVSWHPAPVYALATTTAK</sequence>
<evidence type="ECO:0000313" key="6">
    <source>
        <dbReference type="EMBL" id="OQS00867.1"/>
    </source>
</evidence>
<keyword evidence="3" id="KW-0378">Hydrolase</keyword>
<dbReference type="InterPro" id="IPR001279">
    <property type="entry name" value="Metallo-B-lactamas"/>
</dbReference>
<dbReference type="InterPro" id="IPR036866">
    <property type="entry name" value="RibonucZ/Hydroxyglut_hydro"/>
</dbReference>
<dbReference type="GO" id="GO:0016787">
    <property type="term" value="F:hydrolase activity"/>
    <property type="evidence" value="ECO:0007669"/>
    <property type="project" value="UniProtKB-KW"/>
</dbReference>
<dbReference type="Pfam" id="PF17778">
    <property type="entry name" value="WHD_BLACT"/>
    <property type="match status" value="1"/>
</dbReference>
<dbReference type="InterPro" id="IPR047921">
    <property type="entry name" value="LACTB2-like_MBL-fold"/>
</dbReference>
<dbReference type="CDD" id="cd07722">
    <property type="entry name" value="LACTB2-like_MBL-fold"/>
    <property type="match status" value="1"/>
</dbReference>
<comment type="caution">
    <text evidence="6">The sequence shown here is derived from an EMBL/GenBank/DDBJ whole genome shotgun (WGS) entry which is preliminary data.</text>
</comment>
<dbReference type="InterPro" id="IPR041516">
    <property type="entry name" value="LACTB2_WH"/>
</dbReference>
<dbReference type="STRING" id="1202772.A0A1V9ZS96"/>
<dbReference type="SUPFAM" id="SSF56281">
    <property type="entry name" value="Metallo-hydrolase/oxidoreductase"/>
    <property type="match status" value="1"/>
</dbReference>
<evidence type="ECO:0000256" key="3">
    <source>
        <dbReference type="ARBA" id="ARBA00022801"/>
    </source>
</evidence>
<dbReference type="Pfam" id="PF00753">
    <property type="entry name" value="Lactamase_B"/>
    <property type="match status" value="1"/>
</dbReference>
<protein>
    <submittedName>
        <fullName evidence="6">Beta-lactamase-like protein</fullName>
    </submittedName>
</protein>
<dbReference type="FunFam" id="3.60.15.10:FF:000041">
    <property type="entry name" value="Metallo-beta-lactamase domain protein"/>
    <property type="match status" value="1"/>
</dbReference>
<dbReference type="SMART" id="SM00849">
    <property type="entry name" value="Lactamase_B"/>
    <property type="match status" value="1"/>
</dbReference>
<evidence type="ECO:0000259" key="5">
    <source>
        <dbReference type="SMART" id="SM00849"/>
    </source>
</evidence>
<feature type="domain" description="Metallo-beta-lactamase" evidence="5">
    <location>
        <begin position="87"/>
        <end position="265"/>
    </location>
</feature>
<evidence type="ECO:0000256" key="2">
    <source>
        <dbReference type="ARBA" id="ARBA00022723"/>
    </source>
</evidence>
<dbReference type="PANTHER" id="PTHR23131:SF0">
    <property type="entry name" value="ENDORIBONUCLEASE LACTB2"/>
    <property type="match status" value="1"/>
</dbReference>
<reference evidence="6 7" key="1">
    <citation type="journal article" date="2014" name="Genome Biol. Evol.">
        <title>The secreted proteins of Achlya hypogyna and Thraustotheca clavata identify the ancestral oomycete secretome and reveal gene acquisitions by horizontal gene transfer.</title>
        <authorList>
            <person name="Misner I."/>
            <person name="Blouin N."/>
            <person name="Leonard G."/>
            <person name="Richards T.A."/>
            <person name="Lane C.E."/>
        </authorList>
    </citation>
    <scope>NUCLEOTIDE SEQUENCE [LARGE SCALE GENOMIC DNA]</scope>
    <source>
        <strain evidence="6 7">ATCC 48635</strain>
    </source>
</reference>
<dbReference type="Gene3D" id="1.10.10.10">
    <property type="entry name" value="Winged helix-like DNA-binding domain superfamily/Winged helix DNA-binding domain"/>
    <property type="match status" value="1"/>
</dbReference>
<evidence type="ECO:0000256" key="4">
    <source>
        <dbReference type="ARBA" id="ARBA00022833"/>
    </source>
</evidence>
<comment type="similarity">
    <text evidence="1">Belongs to the metallo-beta-lactamase superfamily. Glyoxalase II family.</text>
</comment>
<dbReference type="EMBL" id="JNBR01000021">
    <property type="protein sequence ID" value="OQS00867.1"/>
    <property type="molecule type" value="Genomic_DNA"/>
</dbReference>
<keyword evidence="2" id="KW-0479">Metal-binding</keyword>
<dbReference type="Gene3D" id="3.60.15.10">
    <property type="entry name" value="Ribonuclease Z/Hydroxyacylglutathione hydrolase-like"/>
    <property type="match status" value="1"/>
</dbReference>
<keyword evidence="7" id="KW-1185">Reference proteome</keyword>
<dbReference type="GO" id="GO:0046872">
    <property type="term" value="F:metal ion binding"/>
    <property type="evidence" value="ECO:0007669"/>
    <property type="project" value="UniProtKB-KW"/>
</dbReference>
<dbReference type="InterPro" id="IPR036388">
    <property type="entry name" value="WH-like_DNA-bd_sf"/>
</dbReference>
<accession>A0A1V9ZS96</accession>
<dbReference type="AlphaFoldDB" id="A0A1V9ZS96"/>
<gene>
    <name evidence="6" type="ORF">ACHHYP_02241</name>
</gene>
<organism evidence="6 7">
    <name type="scientific">Achlya hypogyna</name>
    <name type="common">Oomycete</name>
    <name type="synonym">Protoachlya hypogyna</name>
    <dbReference type="NCBI Taxonomy" id="1202772"/>
    <lineage>
        <taxon>Eukaryota</taxon>
        <taxon>Sar</taxon>
        <taxon>Stramenopiles</taxon>
        <taxon>Oomycota</taxon>
        <taxon>Saprolegniomycetes</taxon>
        <taxon>Saprolegniales</taxon>
        <taxon>Achlyaceae</taxon>
        <taxon>Achlya</taxon>
    </lineage>
</organism>
<name>A0A1V9ZS96_ACHHY</name>